<comment type="caution">
    <text evidence="1">The sequence shown here is derived from an EMBL/GenBank/DDBJ whole genome shotgun (WGS) entry which is preliminary data.</text>
</comment>
<dbReference type="Proteomes" id="UP001314263">
    <property type="component" value="Unassembled WGS sequence"/>
</dbReference>
<accession>A0AAV1IBD9</accession>
<sequence length="273" mass="30015">MWTSFTIDFVPLLLTATVFTAGCKVVHWLGKRHRMKQDDLKETHIVHVVAGVDDPYQHDSSSAASPHLQCGAICSGMAGQAGTSDAPDAAAGMTNYQRIAKQAGDIIAEQAGRAAFQEEMARARKAKTAAPSKALGGTTISIVADSSSRVDTPVILFDGLLSTDLSCLWRLIMGDASFIKQYKRKINAHNVFVGRWHKPQPDGKVASREVTYWKPMCKSVMGVAEAWHQDRYICHNDYTASDSFTVIVEQRMPKVHSQPHLYDKGLSREEGVL</sequence>
<organism evidence="1 2">
    <name type="scientific">Coccomyxa viridis</name>
    <dbReference type="NCBI Taxonomy" id="1274662"/>
    <lineage>
        <taxon>Eukaryota</taxon>
        <taxon>Viridiplantae</taxon>
        <taxon>Chlorophyta</taxon>
        <taxon>core chlorophytes</taxon>
        <taxon>Trebouxiophyceae</taxon>
        <taxon>Trebouxiophyceae incertae sedis</taxon>
        <taxon>Coccomyxaceae</taxon>
        <taxon>Coccomyxa</taxon>
    </lineage>
</organism>
<evidence type="ECO:0000313" key="1">
    <source>
        <dbReference type="EMBL" id="CAK0784041.1"/>
    </source>
</evidence>
<keyword evidence="2" id="KW-1185">Reference proteome</keyword>
<dbReference type="AlphaFoldDB" id="A0AAV1IBD9"/>
<evidence type="ECO:0000313" key="2">
    <source>
        <dbReference type="Proteomes" id="UP001314263"/>
    </source>
</evidence>
<gene>
    <name evidence="1" type="ORF">CVIRNUC_007244</name>
</gene>
<proteinExistence type="predicted"/>
<protein>
    <submittedName>
        <fullName evidence="1">Uncharacterized protein</fullName>
    </submittedName>
</protein>
<name>A0AAV1IBD9_9CHLO</name>
<reference evidence="1 2" key="1">
    <citation type="submission" date="2023-10" db="EMBL/GenBank/DDBJ databases">
        <authorList>
            <person name="Maclean D."/>
            <person name="Macfadyen A."/>
        </authorList>
    </citation>
    <scope>NUCLEOTIDE SEQUENCE [LARGE SCALE GENOMIC DNA]</scope>
</reference>
<dbReference type="EMBL" id="CAUYUE010000009">
    <property type="protein sequence ID" value="CAK0784041.1"/>
    <property type="molecule type" value="Genomic_DNA"/>
</dbReference>